<comment type="caution">
    <text evidence="1">The sequence shown here is derived from an EMBL/GenBank/DDBJ whole genome shotgun (WGS) entry which is preliminary data.</text>
</comment>
<dbReference type="EMBL" id="LAZR01062471">
    <property type="protein sequence ID" value="KKK61443.1"/>
    <property type="molecule type" value="Genomic_DNA"/>
</dbReference>
<sequence>MSWWVSLNKDGKLVEVKLFEEGGTYCLGGANAADLNITYNYGPYFHICLDKKKGLRWLDGKKARDAIARIERAVKELGTDKDNNYWKSTPGNAGYALSTLLKWAKRYPEAIFEVD</sequence>
<protein>
    <submittedName>
        <fullName evidence="1">Uncharacterized protein</fullName>
    </submittedName>
</protein>
<evidence type="ECO:0000313" key="1">
    <source>
        <dbReference type="EMBL" id="KKK61443.1"/>
    </source>
</evidence>
<organism evidence="1">
    <name type="scientific">marine sediment metagenome</name>
    <dbReference type="NCBI Taxonomy" id="412755"/>
    <lineage>
        <taxon>unclassified sequences</taxon>
        <taxon>metagenomes</taxon>
        <taxon>ecological metagenomes</taxon>
    </lineage>
</organism>
<proteinExistence type="predicted"/>
<dbReference type="AlphaFoldDB" id="A0A0F8WXS3"/>
<name>A0A0F8WXS3_9ZZZZ</name>
<reference evidence="1" key="1">
    <citation type="journal article" date="2015" name="Nature">
        <title>Complex archaea that bridge the gap between prokaryotes and eukaryotes.</title>
        <authorList>
            <person name="Spang A."/>
            <person name="Saw J.H."/>
            <person name="Jorgensen S.L."/>
            <person name="Zaremba-Niedzwiedzka K."/>
            <person name="Martijn J."/>
            <person name="Lind A.E."/>
            <person name="van Eijk R."/>
            <person name="Schleper C."/>
            <person name="Guy L."/>
            <person name="Ettema T.J."/>
        </authorList>
    </citation>
    <scope>NUCLEOTIDE SEQUENCE</scope>
</reference>
<gene>
    <name evidence="1" type="ORF">LCGC14_3014280</name>
</gene>
<accession>A0A0F8WXS3</accession>